<proteinExistence type="predicted"/>
<evidence type="ECO:0000256" key="1">
    <source>
        <dbReference type="SAM" id="SignalP"/>
    </source>
</evidence>
<organism evidence="2 3">
    <name type="scientific">Lymnaea stagnalis</name>
    <name type="common">Great pond snail</name>
    <name type="synonym">Helix stagnalis</name>
    <dbReference type="NCBI Taxonomy" id="6523"/>
    <lineage>
        <taxon>Eukaryota</taxon>
        <taxon>Metazoa</taxon>
        <taxon>Spiralia</taxon>
        <taxon>Lophotrochozoa</taxon>
        <taxon>Mollusca</taxon>
        <taxon>Gastropoda</taxon>
        <taxon>Heterobranchia</taxon>
        <taxon>Euthyneura</taxon>
        <taxon>Panpulmonata</taxon>
        <taxon>Hygrophila</taxon>
        <taxon>Lymnaeoidea</taxon>
        <taxon>Lymnaeidae</taxon>
        <taxon>Lymnaea</taxon>
    </lineage>
</organism>
<sequence length="1007" mass="113559">MLRQNSGMKAPATVVMILLMTQIALIGAPEAAPLCIDKAKMCLTTVPSVSCSKTALLEGCIKQDCNDLQLAEVNYQICETHHFLTQPEKSSVSHNCKGKYSMCKHMVMTPAVLYLDPHAALKSACSSMHSQEVRTCVVSNLQGCTESEYNRLAAQSCNPYVAGGVLPVKEKCKTRTEFCRAKIKELKCDDQETKTCLLEAKLCLEAEANYLITKLCESRQFLDEMIENSTLYYEYCTPHLRSCIDNSKIIPQHYFSPRMLKINFCYGINQDWEECIKEEGQDCTQGDFKLMIEIICSPQDNPEISDECLAHARYCLTLRTRRTCKDIMGTYDCLRDGCDEAETQNVLLGACEDVYHEGAFALKMSTFNKQCQDGIGAALNLILIQDFYIMLPKERIQNMCWGLLSERAKALIQTEGKCTESEYNIMTHASCSPKEDHVTDLCRKHAATCIRELETCDFTKKNDQCLKKYCTGIELRYLKTETCKFFEYKKTINDVISAFSDDCINSIAQCAQNLDIMKRKWYNHADAMHRYCQVVNTKFYTNCVSYEFCTVDDIKLIHTTACVPPSTLQGPISQTCASAQDTCLQSLKVASCHDIYATAGCLQQACNPTEVSRVLYQACQHVTDYGSYMSQALPFKISPSCGITMISCLGAKVKEVMSYTQPVPFCEIIRDTKVAACINENTWCAEPTKDLEQMACNLNATADHLVSKMCMDRATYCRAEISERTCEKAYGMNECILGDCNDGESEHIRRDLCRTIAYLDHVLYELSGRSKLCQDRIKFKCLKQYLPDLKTWTSYMDIRTRLCQIVNDAKTVSCMSQGGECTTGEYESLVIDTCSPPEGGMTGLDPDCIMASTRCFKDIETLDCDEIVDMEDCLSESCTKLEVDHIVAAACDALEFKQHVEFEMRNIGGQCSINLFTCYNISTIPYTIWLDYHQFKRRVCLLTWHWEVISCIDDDCKGSQIAEFRKIACKDVQKVAAATNGQQQKEDVNLLVFVNLYVLSVGLTFGL</sequence>
<gene>
    <name evidence="2" type="ORF">GSLYS_00001825001</name>
</gene>
<dbReference type="AlphaFoldDB" id="A0AAV2H203"/>
<keyword evidence="1" id="KW-0732">Signal</keyword>
<accession>A0AAV2H203</accession>
<dbReference type="Proteomes" id="UP001497497">
    <property type="component" value="Unassembled WGS sequence"/>
</dbReference>
<reference evidence="2 3" key="1">
    <citation type="submission" date="2024-04" db="EMBL/GenBank/DDBJ databases">
        <authorList>
            <consortium name="Genoscope - CEA"/>
            <person name="William W."/>
        </authorList>
    </citation>
    <scope>NUCLEOTIDE SEQUENCE [LARGE SCALE GENOMIC DNA]</scope>
</reference>
<comment type="caution">
    <text evidence="2">The sequence shown here is derived from an EMBL/GenBank/DDBJ whole genome shotgun (WGS) entry which is preliminary data.</text>
</comment>
<feature type="chain" id="PRO_5043472191" description="GDNF family receptor alpha-like" evidence="1">
    <location>
        <begin position="32"/>
        <end position="1007"/>
    </location>
</feature>
<evidence type="ECO:0000313" key="3">
    <source>
        <dbReference type="Proteomes" id="UP001497497"/>
    </source>
</evidence>
<name>A0AAV2H203_LYMST</name>
<evidence type="ECO:0008006" key="4">
    <source>
        <dbReference type="Google" id="ProtNLM"/>
    </source>
</evidence>
<evidence type="ECO:0000313" key="2">
    <source>
        <dbReference type="EMBL" id="CAL1527655.1"/>
    </source>
</evidence>
<dbReference type="EMBL" id="CAXITT010000020">
    <property type="protein sequence ID" value="CAL1527655.1"/>
    <property type="molecule type" value="Genomic_DNA"/>
</dbReference>
<protein>
    <recommendedName>
        <fullName evidence="4">GDNF family receptor alpha-like</fullName>
    </recommendedName>
</protein>
<feature type="signal peptide" evidence="1">
    <location>
        <begin position="1"/>
        <end position="31"/>
    </location>
</feature>
<keyword evidence="3" id="KW-1185">Reference proteome</keyword>